<dbReference type="GO" id="GO:0005829">
    <property type="term" value="C:cytosol"/>
    <property type="evidence" value="ECO:0007669"/>
    <property type="project" value="TreeGrafter"/>
</dbReference>
<evidence type="ECO:0000256" key="9">
    <source>
        <dbReference type="PIRSR" id="PIRSR001589-2"/>
    </source>
</evidence>
<evidence type="ECO:0000256" key="2">
    <source>
        <dbReference type="ARBA" id="ARBA00005752"/>
    </source>
</evidence>
<dbReference type="GO" id="GO:0005524">
    <property type="term" value="F:ATP binding"/>
    <property type="evidence" value="ECO:0007669"/>
    <property type="project" value="UniProtKB-KW"/>
</dbReference>
<dbReference type="CDD" id="cd00712">
    <property type="entry name" value="AsnB"/>
    <property type="match status" value="1"/>
</dbReference>
<keyword evidence="5 9" id="KW-0067">ATP-binding</keyword>
<dbReference type="AlphaFoldDB" id="A0AAJ4RBR2"/>
<dbReference type="Proteomes" id="UP000272781">
    <property type="component" value="Unassembled WGS sequence"/>
</dbReference>
<dbReference type="Pfam" id="PF00733">
    <property type="entry name" value="Asn_synthase"/>
    <property type="match status" value="1"/>
</dbReference>
<dbReference type="InterPro" id="IPR051786">
    <property type="entry name" value="ASN_synthetase/amidase"/>
</dbReference>
<proteinExistence type="inferred from homology"/>
<feature type="binding site" evidence="9">
    <location>
        <position position="93"/>
    </location>
    <ligand>
        <name>L-glutamine</name>
        <dbReference type="ChEBI" id="CHEBI:58359"/>
    </ligand>
</feature>
<reference evidence="13 14" key="2">
    <citation type="submission" date="2018-11" db="EMBL/GenBank/DDBJ databases">
        <title>Genomic Encyclopedia of Type Strains, Phase IV (KMG-IV): sequencing the most valuable type-strain genomes for metagenomic binning, comparative biology and taxonomic classification.</title>
        <authorList>
            <person name="Goeker M."/>
        </authorList>
    </citation>
    <scope>NUCLEOTIDE SEQUENCE [LARGE SCALE GENOMIC DNA]</scope>
    <source>
        <strain evidence="13 14">DSM 27783</strain>
    </source>
</reference>
<dbReference type="EMBL" id="RJVK01000004">
    <property type="protein sequence ID" value="ROR39165.1"/>
    <property type="molecule type" value="Genomic_DNA"/>
</dbReference>
<evidence type="ECO:0000313" key="15">
    <source>
        <dbReference type="Proteomes" id="UP000298805"/>
    </source>
</evidence>
<dbReference type="PANTHER" id="PTHR43284">
    <property type="entry name" value="ASPARAGINE SYNTHETASE (GLUTAMINE-HYDROLYZING)"/>
    <property type="match status" value="1"/>
</dbReference>
<evidence type="ECO:0000313" key="14">
    <source>
        <dbReference type="Proteomes" id="UP000272781"/>
    </source>
</evidence>
<dbReference type="InterPro" id="IPR017932">
    <property type="entry name" value="GATase_2_dom"/>
</dbReference>
<dbReference type="PIRSF" id="PIRSF001589">
    <property type="entry name" value="Asn_synthetase_glu-h"/>
    <property type="match status" value="1"/>
</dbReference>
<keyword evidence="12" id="KW-0436">Ligase</keyword>
<evidence type="ECO:0000256" key="6">
    <source>
        <dbReference type="ARBA" id="ARBA00022962"/>
    </source>
</evidence>
<protein>
    <recommendedName>
        <fullName evidence="3">asparagine synthase (glutamine-hydrolyzing)</fullName>
        <ecNumber evidence="3">6.3.5.4</ecNumber>
    </recommendedName>
</protein>
<feature type="site" description="Important for beta-aspartyl-AMP intermediate formation" evidence="10">
    <location>
        <position position="357"/>
    </location>
</feature>
<comment type="similarity">
    <text evidence="2">Belongs to the asparagine synthetase family.</text>
</comment>
<feature type="domain" description="Glutamine amidotransferase type-2" evidence="11">
    <location>
        <begin position="2"/>
        <end position="204"/>
    </location>
</feature>
<reference evidence="15" key="1">
    <citation type="submission" date="2018-03" db="EMBL/GenBank/DDBJ databases">
        <title>A comparative analysis of the Nautiliaceae.</title>
        <authorList>
            <person name="Grosche A."/>
            <person name="Smedile F."/>
            <person name="Vetriani C."/>
        </authorList>
    </citation>
    <scope>NUCLEOTIDE SEQUENCE [LARGE SCALE GENOMIC DNA]</scope>
    <source>
        <strain evidence="15">TB6</strain>
    </source>
</reference>
<evidence type="ECO:0000256" key="5">
    <source>
        <dbReference type="ARBA" id="ARBA00022840"/>
    </source>
</evidence>
<evidence type="ECO:0000313" key="13">
    <source>
        <dbReference type="EMBL" id="ROR39165.1"/>
    </source>
</evidence>
<gene>
    <name evidence="12" type="primary">asnB</name>
    <name evidence="12" type="ORF">C6V80_08635</name>
    <name evidence="13" type="ORF">EDC58_1663</name>
</gene>
<evidence type="ECO:0000256" key="4">
    <source>
        <dbReference type="ARBA" id="ARBA00022741"/>
    </source>
</evidence>
<dbReference type="GO" id="GO:0006529">
    <property type="term" value="P:asparagine biosynthetic process"/>
    <property type="evidence" value="ECO:0007669"/>
    <property type="project" value="UniProtKB-KW"/>
</dbReference>
<comment type="pathway">
    <text evidence="1">Amino-acid biosynthesis; L-asparagine biosynthesis; L-asparagine from L-aspartate (L-Gln route): step 1/1.</text>
</comment>
<dbReference type="InterPro" id="IPR006426">
    <property type="entry name" value="Asn_synth_AEB"/>
</dbReference>
<dbReference type="PROSITE" id="PS51278">
    <property type="entry name" value="GATASE_TYPE_2"/>
    <property type="match status" value="1"/>
</dbReference>
<sequence>MCGIVGFNFQNRELLENMKTSIKHRGPDDNGSYIDEFMSLGHVRLSILELSKLGHQPMSFENYVLVYNGEIYNFEEIKKELESFGYTFKSHSDTEVLLKSYHKWGKRAVEKFRGMFAFAVYDKESKKLIIFRDRVGVKPLYYFFDGNNFLFASELRALRVYKKFDIDKTSLAKFFQYGYIGRDKSIFSGIKKLLPGHYLEFDLKNKSLKIEKYWDVKEYFRENKKSEEEIIDELESILIEGIKYRMKSDAPVGVFLSGGVDSSLVAAVLQKHYGNIHTFTIGFKEEKYNEAHYAKKVARHIGSNHTERFLEMSEAKEILKNFVDIYDEPFGDSSGIPTYLVSRVAKENGVKVVLSADGGDELFCGYERYWWSYGLGGKFEKLPFKKLFSKAIGLSENLLLNVPIKNMEHKLGFLKELLKSDSWEDIYETILKQYREDIKLLGLDEVKEPKDYFRFGEKIHPMQAMMLWDFYNYLPDDILVKVDRATMANSIEGREPLLDNKLIEYTASIPFEYKYKNNESKYILKKVLERYLPKELIYRKKQGFGIPMTEWFRSDLIKLFEEYFSNDEIINMEYPRKLLKEFKSGKYVNINKLWFVLVYKMWKEKYY</sequence>
<accession>A0AAJ4RBR2</accession>
<dbReference type="RefSeq" id="WP_123353039.1">
    <property type="nucleotide sequence ID" value="NZ_CP027432.2"/>
</dbReference>
<dbReference type="NCBIfam" id="TIGR01536">
    <property type="entry name" value="asn_synth_AEB"/>
    <property type="match status" value="1"/>
</dbReference>
<dbReference type="InterPro" id="IPR033738">
    <property type="entry name" value="AsnB_N"/>
</dbReference>
<dbReference type="PANTHER" id="PTHR43284:SF1">
    <property type="entry name" value="ASPARAGINE SYNTHETASE"/>
    <property type="match status" value="1"/>
</dbReference>
<keyword evidence="4 9" id="KW-0547">Nucleotide-binding</keyword>
<evidence type="ECO:0000256" key="10">
    <source>
        <dbReference type="PIRSR" id="PIRSR001589-3"/>
    </source>
</evidence>
<name>A0AAJ4RBR2_9BACT</name>
<dbReference type="SUPFAM" id="SSF56235">
    <property type="entry name" value="N-terminal nucleophile aminohydrolases (Ntn hydrolases)"/>
    <property type="match status" value="1"/>
</dbReference>
<dbReference type="CDD" id="cd01991">
    <property type="entry name" value="Asn_synthase_B_C"/>
    <property type="match status" value="1"/>
</dbReference>
<dbReference type="InterPro" id="IPR029055">
    <property type="entry name" value="Ntn_hydrolases_N"/>
</dbReference>
<keyword evidence="8" id="KW-0061">Asparagine biosynthesis</keyword>
<feature type="active site" description="For GATase activity" evidence="8">
    <location>
        <position position="2"/>
    </location>
</feature>
<feature type="binding site" evidence="9">
    <location>
        <position position="281"/>
    </location>
    <ligand>
        <name>ATP</name>
        <dbReference type="ChEBI" id="CHEBI:30616"/>
    </ligand>
</feature>
<dbReference type="EC" id="6.3.5.4" evidence="3"/>
<evidence type="ECO:0000256" key="8">
    <source>
        <dbReference type="PIRSR" id="PIRSR001589-1"/>
    </source>
</evidence>
<evidence type="ECO:0000313" key="12">
    <source>
        <dbReference type="EMBL" id="QCI29023.1"/>
    </source>
</evidence>
<comment type="catalytic activity">
    <reaction evidence="7">
        <text>L-aspartate + L-glutamine + ATP + H2O = L-asparagine + L-glutamate + AMP + diphosphate + H(+)</text>
        <dbReference type="Rhea" id="RHEA:12228"/>
        <dbReference type="ChEBI" id="CHEBI:15377"/>
        <dbReference type="ChEBI" id="CHEBI:15378"/>
        <dbReference type="ChEBI" id="CHEBI:29985"/>
        <dbReference type="ChEBI" id="CHEBI:29991"/>
        <dbReference type="ChEBI" id="CHEBI:30616"/>
        <dbReference type="ChEBI" id="CHEBI:33019"/>
        <dbReference type="ChEBI" id="CHEBI:58048"/>
        <dbReference type="ChEBI" id="CHEBI:58359"/>
        <dbReference type="ChEBI" id="CHEBI:456215"/>
        <dbReference type="EC" id="6.3.5.4"/>
    </reaction>
</comment>
<dbReference type="Gene3D" id="3.60.20.10">
    <property type="entry name" value="Glutamine Phosphoribosylpyrophosphate, subunit 1, domain 1"/>
    <property type="match status" value="1"/>
</dbReference>
<evidence type="ECO:0000256" key="3">
    <source>
        <dbReference type="ARBA" id="ARBA00012737"/>
    </source>
</evidence>
<dbReference type="Pfam" id="PF13537">
    <property type="entry name" value="GATase_7"/>
    <property type="match status" value="1"/>
</dbReference>
<dbReference type="SUPFAM" id="SSF52402">
    <property type="entry name" value="Adenine nucleotide alpha hydrolases-like"/>
    <property type="match status" value="1"/>
</dbReference>
<reference evidence="12" key="3">
    <citation type="submission" date="2019-06" db="EMBL/GenBank/DDBJ databases">
        <title>A comparative analysis of the Nautiliaceae.</title>
        <authorList>
            <person name="Grosche A."/>
            <person name="Smedile F."/>
            <person name="Vetriani C."/>
        </authorList>
    </citation>
    <scope>NUCLEOTIDE SEQUENCE</scope>
    <source>
        <strain evidence="12">TB6</strain>
    </source>
</reference>
<evidence type="ECO:0000256" key="7">
    <source>
        <dbReference type="ARBA" id="ARBA00048741"/>
    </source>
</evidence>
<organism evidence="13 14">
    <name type="scientific">Caminibacter pacificus</name>
    <dbReference type="NCBI Taxonomy" id="1424653"/>
    <lineage>
        <taxon>Bacteria</taxon>
        <taxon>Pseudomonadati</taxon>
        <taxon>Campylobacterota</taxon>
        <taxon>Epsilonproteobacteria</taxon>
        <taxon>Nautiliales</taxon>
        <taxon>Nautiliaceae</taxon>
        <taxon>Caminibacter</taxon>
    </lineage>
</organism>
<keyword evidence="15" id="KW-1185">Reference proteome</keyword>
<dbReference type="Gene3D" id="3.40.50.620">
    <property type="entry name" value="HUPs"/>
    <property type="match status" value="1"/>
</dbReference>
<dbReference type="GO" id="GO:0004066">
    <property type="term" value="F:asparagine synthase (glutamine-hydrolyzing) activity"/>
    <property type="evidence" value="ECO:0007669"/>
    <property type="project" value="UniProtKB-EC"/>
</dbReference>
<evidence type="ECO:0000256" key="1">
    <source>
        <dbReference type="ARBA" id="ARBA00005187"/>
    </source>
</evidence>
<dbReference type="InterPro" id="IPR014729">
    <property type="entry name" value="Rossmann-like_a/b/a_fold"/>
</dbReference>
<keyword evidence="8" id="KW-0028">Amino-acid biosynthesis</keyword>
<dbReference type="InterPro" id="IPR001962">
    <property type="entry name" value="Asn_synthase"/>
</dbReference>
<dbReference type="Proteomes" id="UP000298805">
    <property type="component" value="Chromosome"/>
</dbReference>
<keyword evidence="6 8" id="KW-0315">Glutamine amidotransferase</keyword>
<dbReference type="EMBL" id="CP027432">
    <property type="protein sequence ID" value="QCI29023.1"/>
    <property type="molecule type" value="Genomic_DNA"/>
</dbReference>
<evidence type="ECO:0000259" key="11">
    <source>
        <dbReference type="PROSITE" id="PS51278"/>
    </source>
</evidence>